<dbReference type="GO" id="GO:0043041">
    <property type="term" value="P:amino acid activation for nonribosomal peptide biosynthetic process"/>
    <property type="evidence" value="ECO:0007669"/>
    <property type="project" value="TreeGrafter"/>
</dbReference>
<sequence length="530" mass="56943">MLMLAHTAVAVLLHRLGAGEDIVLGTPVAGRDEAALSDLIGFFVNTVVLRTDVSGNPDFDDLLARVRDTDLAAFAHQELPFDQVVENLNPPRVLGRNPLFTVFLGYHLRDGEPTGMFGLPTTWQESATTAAMFDLGFTLVEYHSGTATLVTEYSADLFDESSVRTLADRLVRVMDQMVADPHRRIGSINLLDEAERHTVVDVVNDTDHPSAPATLASLVTGQAGLTPTAVAVRSQDAELTYRELDDWSDRLTAGLVARGAGPGTVVAVSLPRSVELVVALLAVAKSGAAFLPLDTDYPADRLAYMIDDAVPAVILDDMAEIRRHRTTEAAAEPIQVPAGTWAYVLYTSGSTGRPKGVAVPHAGIVNRIRWLQHAYPLGPQDRMLVKTPISFDTSVWEVFWPLSVGATLVMARPGGHRDPRYLADMIVAQSVTAVDFVPSMLELFLDEPAAARCTALTRVTVGEALGADLAARYTAMFSAPLHNLWPHRGIGGRAGVDMRRFGPGTRGAGLECAGLRAGRLSASGARRCGR</sequence>
<dbReference type="Gene3D" id="3.30.559.30">
    <property type="entry name" value="Nonribosomal peptide synthetase, condensation domain"/>
    <property type="match status" value="1"/>
</dbReference>
<keyword evidence="4" id="KW-1185">Reference proteome</keyword>
<dbReference type="Gene3D" id="3.40.50.980">
    <property type="match status" value="2"/>
</dbReference>
<dbReference type="Pfam" id="PF00501">
    <property type="entry name" value="AMP-binding"/>
    <property type="match status" value="1"/>
</dbReference>
<proteinExistence type="predicted"/>
<dbReference type="UniPathway" id="UPA00011"/>
<name>A0A6N4W132_9MYCO</name>
<dbReference type="AlphaFoldDB" id="A0A6N4W132"/>
<dbReference type="InterPro" id="IPR001242">
    <property type="entry name" value="Condensation_dom"/>
</dbReference>
<dbReference type="SUPFAM" id="SSF52777">
    <property type="entry name" value="CoA-dependent acyltransferases"/>
    <property type="match status" value="1"/>
</dbReference>
<gene>
    <name evidence="3" type="ORF">MANY_00060</name>
</gene>
<feature type="domain" description="AMP-dependent synthetase/ligase" evidence="1">
    <location>
        <begin position="222"/>
        <end position="485"/>
    </location>
</feature>
<dbReference type="GO" id="GO:0005829">
    <property type="term" value="C:cytosol"/>
    <property type="evidence" value="ECO:0007669"/>
    <property type="project" value="TreeGrafter"/>
</dbReference>
<evidence type="ECO:0000259" key="1">
    <source>
        <dbReference type="Pfam" id="PF00501"/>
    </source>
</evidence>
<dbReference type="Pfam" id="PF00668">
    <property type="entry name" value="Condensation"/>
    <property type="match status" value="1"/>
</dbReference>
<dbReference type="KEGG" id="many:MANY_00060"/>
<dbReference type="PROSITE" id="PS00455">
    <property type="entry name" value="AMP_BINDING"/>
    <property type="match status" value="1"/>
</dbReference>
<evidence type="ECO:0000259" key="2">
    <source>
        <dbReference type="Pfam" id="PF00668"/>
    </source>
</evidence>
<dbReference type="Proteomes" id="UP000467249">
    <property type="component" value="Chromosome"/>
</dbReference>
<dbReference type="PANTHER" id="PTHR45527">
    <property type="entry name" value="NONRIBOSOMAL PEPTIDE SYNTHETASE"/>
    <property type="match status" value="1"/>
</dbReference>
<dbReference type="InterPro" id="IPR000873">
    <property type="entry name" value="AMP-dep_synth/lig_dom"/>
</dbReference>
<dbReference type="GO" id="GO:0031177">
    <property type="term" value="F:phosphopantetheine binding"/>
    <property type="evidence" value="ECO:0007669"/>
    <property type="project" value="TreeGrafter"/>
</dbReference>
<evidence type="ECO:0000313" key="4">
    <source>
        <dbReference type="Proteomes" id="UP000467249"/>
    </source>
</evidence>
<dbReference type="GO" id="GO:0009239">
    <property type="term" value="P:enterobactin biosynthetic process"/>
    <property type="evidence" value="ECO:0007669"/>
    <property type="project" value="TreeGrafter"/>
</dbReference>
<evidence type="ECO:0000313" key="3">
    <source>
        <dbReference type="EMBL" id="BBZ74669.1"/>
    </source>
</evidence>
<reference evidence="3 4" key="1">
    <citation type="journal article" date="2019" name="Emerg. Microbes Infect.">
        <title>Comprehensive subspecies identification of 175 nontuberculous mycobacteria species based on 7547 genomic profiles.</title>
        <authorList>
            <person name="Matsumoto Y."/>
            <person name="Kinjo T."/>
            <person name="Motooka D."/>
            <person name="Nabeya D."/>
            <person name="Jung N."/>
            <person name="Uechi K."/>
            <person name="Horii T."/>
            <person name="Iida T."/>
            <person name="Fujita J."/>
            <person name="Nakamura S."/>
        </authorList>
    </citation>
    <scope>NUCLEOTIDE SEQUENCE [LARGE SCALE GENOMIC DNA]</scope>
    <source>
        <strain evidence="3 4">JCM 30275</strain>
    </source>
</reference>
<dbReference type="PANTHER" id="PTHR45527:SF1">
    <property type="entry name" value="FATTY ACID SYNTHASE"/>
    <property type="match status" value="1"/>
</dbReference>
<dbReference type="GO" id="GO:0047527">
    <property type="term" value="F:2,3-dihydroxybenzoate-serine ligase activity"/>
    <property type="evidence" value="ECO:0007669"/>
    <property type="project" value="TreeGrafter"/>
</dbReference>
<accession>A0A6N4W132</accession>
<feature type="domain" description="Condensation" evidence="2">
    <location>
        <begin position="2"/>
        <end position="197"/>
    </location>
</feature>
<dbReference type="EMBL" id="AP022620">
    <property type="protein sequence ID" value="BBZ74669.1"/>
    <property type="molecule type" value="Genomic_DNA"/>
</dbReference>
<dbReference type="InterPro" id="IPR020845">
    <property type="entry name" value="AMP-binding_CS"/>
</dbReference>
<protein>
    <submittedName>
        <fullName evidence="3">Uncharacterized protein</fullName>
    </submittedName>
</protein>
<dbReference type="GO" id="GO:0009366">
    <property type="term" value="C:enterobactin synthetase complex"/>
    <property type="evidence" value="ECO:0007669"/>
    <property type="project" value="TreeGrafter"/>
</dbReference>
<organism evidence="3 4">
    <name type="scientific">Mycolicibacterium anyangense</name>
    <dbReference type="NCBI Taxonomy" id="1431246"/>
    <lineage>
        <taxon>Bacteria</taxon>
        <taxon>Bacillati</taxon>
        <taxon>Actinomycetota</taxon>
        <taxon>Actinomycetes</taxon>
        <taxon>Mycobacteriales</taxon>
        <taxon>Mycobacteriaceae</taxon>
        <taxon>Mycolicibacterium</taxon>
    </lineage>
</organism>
<dbReference type="SUPFAM" id="SSF56801">
    <property type="entry name" value="Acetyl-CoA synthetase-like"/>
    <property type="match status" value="1"/>
</dbReference>